<dbReference type="PANTHER" id="PTHR37427">
    <property type="entry name" value="PROTEIN CBG20963-RELATED"/>
    <property type="match status" value="1"/>
</dbReference>
<name>A0A8R1DH01_CAEJA</name>
<proteinExistence type="predicted"/>
<dbReference type="Proteomes" id="UP000005237">
    <property type="component" value="Unassembled WGS sequence"/>
</dbReference>
<dbReference type="EnsemblMetazoa" id="CJA01979b.1">
    <property type="protein sequence ID" value="CJA01979b.1"/>
    <property type="gene ID" value="WBGene00121183"/>
</dbReference>
<dbReference type="PANTHER" id="PTHR37427:SF1">
    <property type="entry name" value="LIPOCALIN-LIKE DOMAIN-CONTAINING PROTEIN"/>
    <property type="match status" value="1"/>
</dbReference>
<dbReference type="AlphaFoldDB" id="A0A8R1DH01"/>
<organism evidence="1 2">
    <name type="scientific">Caenorhabditis japonica</name>
    <dbReference type="NCBI Taxonomy" id="281687"/>
    <lineage>
        <taxon>Eukaryota</taxon>
        <taxon>Metazoa</taxon>
        <taxon>Ecdysozoa</taxon>
        <taxon>Nematoda</taxon>
        <taxon>Chromadorea</taxon>
        <taxon>Rhabditida</taxon>
        <taxon>Rhabditina</taxon>
        <taxon>Rhabditomorpha</taxon>
        <taxon>Rhabditoidea</taxon>
        <taxon>Rhabditidae</taxon>
        <taxon>Peloderinae</taxon>
        <taxon>Caenorhabditis</taxon>
    </lineage>
</organism>
<keyword evidence="2" id="KW-1185">Reference proteome</keyword>
<protein>
    <submittedName>
        <fullName evidence="1">Uncharacterized protein</fullName>
    </submittedName>
</protein>
<reference evidence="2" key="1">
    <citation type="submission" date="2010-08" db="EMBL/GenBank/DDBJ databases">
        <authorList>
            <consortium name="Caenorhabditis japonica Sequencing Consortium"/>
            <person name="Wilson R.K."/>
        </authorList>
    </citation>
    <scope>NUCLEOTIDE SEQUENCE [LARGE SCALE GENOMIC DNA]</scope>
    <source>
        <strain evidence="2">DF5081</strain>
    </source>
</reference>
<evidence type="ECO:0000313" key="1">
    <source>
        <dbReference type="EnsemblMetazoa" id="CJA01979b.1"/>
    </source>
</evidence>
<reference evidence="1" key="2">
    <citation type="submission" date="2022-06" db="UniProtKB">
        <authorList>
            <consortium name="EnsemblMetazoa"/>
        </authorList>
    </citation>
    <scope>IDENTIFICATION</scope>
    <source>
        <strain evidence="1">DF5081</strain>
    </source>
</reference>
<sequence>MGNCPNKAFVSEAECSGVLARGAKGRAKRSTFTIFLVLASCQEDSLEGERCNDVILYDIIKKAQVRSETDRDVWAQFTWPNKTESEIFKLSKFGQTRNFTVTGTLCNLAPTVLKASFFNCKKIGWAEKCRSIGCGRETETQTSWESVPKKGVKPVGQTSAHLEGNGIMFYKIFAKDGPAAVRAEGMLCGWGQCRLG</sequence>
<evidence type="ECO:0000313" key="2">
    <source>
        <dbReference type="Proteomes" id="UP000005237"/>
    </source>
</evidence>
<accession>A0A8R1DH01</accession>